<keyword evidence="1" id="KW-0472">Membrane</keyword>
<feature type="transmembrane region" description="Helical" evidence="1">
    <location>
        <begin position="394"/>
        <end position="414"/>
    </location>
</feature>
<accession>A0A6G9AWF5</accession>
<reference evidence="2 3" key="1">
    <citation type="submission" date="2020-03" db="EMBL/GenBank/DDBJ databases">
        <authorList>
            <person name="Kim M.K."/>
        </authorList>
    </citation>
    <scope>NUCLEOTIDE SEQUENCE [LARGE SCALE GENOMIC DNA]</scope>
    <source>
        <strain evidence="2 3">BT328</strain>
    </source>
</reference>
<keyword evidence="3" id="KW-1185">Reference proteome</keyword>
<feature type="transmembrane region" description="Helical" evidence="1">
    <location>
        <begin position="23"/>
        <end position="43"/>
    </location>
</feature>
<sequence length="461" mass="52207">MLGILLTLLALMLFINKRYEYSLLAFLLLITNGFQILPSAVLLTGAPVEKPTDMAIFFVLGVFLHRFDTIRQIIRHERIFRWLLAFLAFIALDAIYSYQVLGYDLIGILKVFRNYLCLLSFGVFVMVPTPVLLRVLHVLAVITVIQCILYLAQIPTGVALLQAGSAGSEITVHGSEETGFIRFYNTPMFLTPTLFYYLFVFHCKSQVIHKLVLSLLILTVVAPMHRNYMFCLALVASLHVLFHQSQKRRILYIAGLLLIGFGLLTVDPVNNRLTQGLDDFKQTFTGKQSFANKDYDNNTFAYRMAHLFERIDYVVSQPDRYVFGIGLLSEDTRQAEKLPFSVGVFNERLERTTQINTGDIAWSLLILQLGFLGTGLFVLLMIHFIRFFYQHRSIPFSALGLSTLSLTLLISFTGTEILMIPFRTYLLLLAAIVVKMAYSPGAVSVSPNQAQPIYNQPLVQV</sequence>
<evidence type="ECO:0000256" key="1">
    <source>
        <dbReference type="SAM" id="Phobius"/>
    </source>
</evidence>
<dbReference type="AlphaFoldDB" id="A0A6G9AWF5"/>
<feature type="transmembrane region" description="Helical" evidence="1">
    <location>
        <begin position="250"/>
        <end position="266"/>
    </location>
</feature>
<dbReference type="KEGG" id="spib:G8759_30625"/>
<protein>
    <recommendedName>
        <fullName evidence="4">O-antigen ligase family protein</fullName>
    </recommendedName>
</protein>
<evidence type="ECO:0000313" key="2">
    <source>
        <dbReference type="EMBL" id="QIP16688.1"/>
    </source>
</evidence>
<feature type="transmembrane region" description="Helical" evidence="1">
    <location>
        <begin position="420"/>
        <end position="438"/>
    </location>
</feature>
<keyword evidence="1" id="KW-1133">Transmembrane helix</keyword>
<dbReference type="Proteomes" id="UP000501802">
    <property type="component" value="Chromosome"/>
</dbReference>
<feature type="transmembrane region" description="Helical" evidence="1">
    <location>
        <begin position="139"/>
        <end position="161"/>
    </location>
</feature>
<proteinExistence type="predicted"/>
<dbReference type="EMBL" id="CP050063">
    <property type="protein sequence ID" value="QIP16688.1"/>
    <property type="molecule type" value="Genomic_DNA"/>
</dbReference>
<dbReference type="RefSeq" id="WP_167216817.1">
    <property type="nucleotide sequence ID" value="NZ_CP050063.1"/>
</dbReference>
<name>A0A6G9AWF5_9BACT</name>
<feature type="transmembrane region" description="Helical" evidence="1">
    <location>
        <begin position="80"/>
        <end position="103"/>
    </location>
</feature>
<keyword evidence="1" id="KW-0812">Transmembrane</keyword>
<feature type="transmembrane region" description="Helical" evidence="1">
    <location>
        <begin position="115"/>
        <end position="133"/>
    </location>
</feature>
<gene>
    <name evidence="2" type="ORF">G8759_30625</name>
</gene>
<feature type="transmembrane region" description="Helical" evidence="1">
    <location>
        <begin position="211"/>
        <end position="238"/>
    </location>
</feature>
<feature type="transmembrane region" description="Helical" evidence="1">
    <location>
        <begin position="181"/>
        <end position="199"/>
    </location>
</feature>
<feature type="transmembrane region" description="Helical" evidence="1">
    <location>
        <begin position="360"/>
        <end position="382"/>
    </location>
</feature>
<organism evidence="2 3">
    <name type="scientific">Spirosoma aureum</name>
    <dbReference type="NCBI Taxonomy" id="2692134"/>
    <lineage>
        <taxon>Bacteria</taxon>
        <taxon>Pseudomonadati</taxon>
        <taxon>Bacteroidota</taxon>
        <taxon>Cytophagia</taxon>
        <taxon>Cytophagales</taxon>
        <taxon>Cytophagaceae</taxon>
        <taxon>Spirosoma</taxon>
    </lineage>
</organism>
<evidence type="ECO:0008006" key="4">
    <source>
        <dbReference type="Google" id="ProtNLM"/>
    </source>
</evidence>
<evidence type="ECO:0000313" key="3">
    <source>
        <dbReference type="Proteomes" id="UP000501802"/>
    </source>
</evidence>
<feature type="transmembrane region" description="Helical" evidence="1">
    <location>
        <begin position="55"/>
        <end position="74"/>
    </location>
</feature>